<proteinExistence type="predicted"/>
<dbReference type="Pfam" id="PF00931">
    <property type="entry name" value="NB-ARC"/>
    <property type="match status" value="1"/>
</dbReference>
<dbReference type="Pfam" id="PF13424">
    <property type="entry name" value="TPR_12"/>
    <property type="match status" value="3"/>
</dbReference>
<dbReference type="PROSITE" id="PS50293">
    <property type="entry name" value="TPR_REGION"/>
    <property type="match status" value="1"/>
</dbReference>
<keyword evidence="3" id="KW-0614">Plasmid</keyword>
<feature type="domain" description="NB-ARC" evidence="2">
    <location>
        <begin position="2"/>
        <end position="143"/>
    </location>
</feature>
<dbReference type="SMART" id="SM00028">
    <property type="entry name" value="TPR"/>
    <property type="match status" value="7"/>
</dbReference>
<dbReference type="InterPro" id="IPR011990">
    <property type="entry name" value="TPR-like_helical_dom_sf"/>
</dbReference>
<dbReference type="InterPro" id="IPR019734">
    <property type="entry name" value="TPR_rpt"/>
</dbReference>
<evidence type="ECO:0000259" key="2">
    <source>
        <dbReference type="Pfam" id="PF00931"/>
    </source>
</evidence>
<dbReference type="Gene3D" id="1.25.40.10">
    <property type="entry name" value="Tetratricopeptide repeat domain"/>
    <property type="match status" value="3"/>
</dbReference>
<dbReference type="PANTHER" id="PTHR46082:SF6">
    <property type="entry name" value="AAA+ ATPASE DOMAIN-CONTAINING PROTEIN-RELATED"/>
    <property type="match status" value="1"/>
</dbReference>
<evidence type="ECO:0000313" key="3">
    <source>
        <dbReference type="EMBL" id="BAY59936.1"/>
    </source>
</evidence>
<evidence type="ECO:0000313" key="4">
    <source>
        <dbReference type="Proteomes" id="UP000217895"/>
    </source>
</evidence>
<dbReference type="Proteomes" id="UP000217895">
    <property type="component" value="Plasmid Plasmid2 dna"/>
</dbReference>
<dbReference type="SUPFAM" id="SSF52540">
    <property type="entry name" value="P-loop containing nucleoside triphosphate hydrolases"/>
    <property type="match status" value="1"/>
</dbReference>
<dbReference type="InterPro" id="IPR027417">
    <property type="entry name" value="P-loop_NTPase"/>
</dbReference>
<geneLocation type="plasmid" evidence="3">
    <name>plasmid2</name>
</geneLocation>
<organism evidence="3 4">
    <name type="scientific">Leptolyngbya boryana NIES-2135</name>
    <dbReference type="NCBI Taxonomy" id="1973484"/>
    <lineage>
        <taxon>Bacteria</taxon>
        <taxon>Bacillati</taxon>
        <taxon>Cyanobacteriota</taxon>
        <taxon>Cyanophyceae</taxon>
        <taxon>Leptolyngbyales</taxon>
        <taxon>Leptolyngbyaceae</taxon>
        <taxon>Leptolyngbya group</taxon>
        <taxon>Leptolyngbya</taxon>
    </lineage>
</organism>
<dbReference type="PANTHER" id="PTHR46082">
    <property type="entry name" value="ATP/GTP-BINDING PROTEIN-RELATED"/>
    <property type="match status" value="1"/>
</dbReference>
<dbReference type="SUPFAM" id="SSF48452">
    <property type="entry name" value="TPR-like"/>
    <property type="match status" value="3"/>
</dbReference>
<feature type="repeat" description="TPR" evidence="1">
    <location>
        <begin position="523"/>
        <end position="556"/>
    </location>
</feature>
<accession>A0A1Z4JTC5</accession>
<dbReference type="AlphaFoldDB" id="A0A1Z4JTC5"/>
<reference evidence="3 4" key="1">
    <citation type="submission" date="2017-06" db="EMBL/GenBank/DDBJ databases">
        <title>Genome sequencing of cyanobaciteial culture collection at National Institute for Environmental Studies (NIES).</title>
        <authorList>
            <person name="Hirose Y."/>
            <person name="Shimura Y."/>
            <person name="Fujisawa T."/>
            <person name="Nakamura Y."/>
            <person name="Kawachi M."/>
        </authorList>
    </citation>
    <scope>NUCLEOTIDE SEQUENCE [LARGE SCALE GENOMIC DNA]</scope>
    <source>
        <strain evidence="3 4">NIES-2135</strain>
        <plasmid evidence="4">Plasmid Plasmid2 dna</plasmid>
    </source>
</reference>
<dbReference type="InterPro" id="IPR053137">
    <property type="entry name" value="NLR-like"/>
</dbReference>
<keyword evidence="1" id="KW-0802">TPR repeat</keyword>
<dbReference type="Gene3D" id="3.40.50.300">
    <property type="entry name" value="P-loop containing nucleotide triphosphate hydrolases"/>
    <property type="match status" value="1"/>
</dbReference>
<dbReference type="EMBL" id="AP018205">
    <property type="protein sequence ID" value="BAY59936.1"/>
    <property type="molecule type" value="Genomic_DNA"/>
</dbReference>
<gene>
    <name evidence="3" type="ORF">NIES2135_68130</name>
</gene>
<sequence length="747" mass="86894">MVVAITGMGGIGKTELAKQYVHRHHEDYTGGIWWLRSQGRVEQGLNYGQRMQLPGVPDTFQVNEDSVHWYYDRWLDEIPEGKRLLIFDNVVDYEEIESLLPQDSRFSVLLTTRVKLNQPVQRLELETLKRASAFSLLRKIVNDDARISKEVESAKALCDWVGLLPLGVELIGRHLASRPFLELNKLLKRLDTQKLQTQALNQVPPSEMPYKCNLESAFELSWQLLDDAAKQMGGLLSLFAPTVIAPEWVETSLSNWHEEEQESAISDLMQCSLMTLEGGQYLLHNLIREFFLAKLESELSQFKKSFITRVVHALNIFFSESRNYKNWILCNHLYPHVRASCVLIREQRLVSLEVMSLLSKLAHYSFELAQYEESRLIYWHLYFLYKTDSKNEEKRIIECLNSLVEIFEAQGRYYKAERFANIVIQRIQKSSNQHPLGLARSLYNLGMIYEGQGCYHQSEKCLSQAQAIQAQELGLEGLDVARTTHYIGKLKYLRNQYDKAEIDLVEALNIRRKLLGINDPDVAVTMDVLASVYIEQGRYDEAEEQLQKVLEIRKSTNGIEHPYAARSWNSLGVLYYRQNEYSRAEKAYKKSIEIWKKYFNEKHPEEGVTLSNFAALLCCLARFEEAEYWYQESLKIIERKLGREHPVTALILFNFGFNCFFGQQRFSEAESKCVEAVHTLRRKTPFYPSLAKSLCCLADVYLAQDNLLKIQPLYWEAIEIYERTLGKDAPETIETRELYIWFVSQFE</sequence>
<dbReference type="InterPro" id="IPR002182">
    <property type="entry name" value="NB-ARC"/>
</dbReference>
<protein>
    <submittedName>
        <fullName evidence="3">NB-ARC domain-containing protein</fullName>
    </submittedName>
</protein>
<keyword evidence="4" id="KW-1185">Reference proteome</keyword>
<dbReference type="PROSITE" id="PS50005">
    <property type="entry name" value="TPR"/>
    <property type="match status" value="2"/>
</dbReference>
<dbReference type="GO" id="GO:0043531">
    <property type="term" value="F:ADP binding"/>
    <property type="evidence" value="ECO:0007669"/>
    <property type="project" value="InterPro"/>
</dbReference>
<evidence type="ECO:0000256" key="1">
    <source>
        <dbReference type="PROSITE-ProRule" id="PRU00339"/>
    </source>
</evidence>
<dbReference type="Pfam" id="PF13374">
    <property type="entry name" value="TPR_10"/>
    <property type="match status" value="1"/>
</dbReference>
<feature type="repeat" description="TPR" evidence="1">
    <location>
        <begin position="565"/>
        <end position="598"/>
    </location>
</feature>
<dbReference type="PRINTS" id="PR00364">
    <property type="entry name" value="DISEASERSIST"/>
</dbReference>
<name>A0A1Z4JTC5_LEPBY</name>